<reference evidence="2" key="1">
    <citation type="journal article" date="2019" name="Int. J. Syst. Evol. Microbiol.">
        <title>The Global Catalogue of Microorganisms (GCM) 10K type strain sequencing project: providing services to taxonomists for standard genome sequencing and annotation.</title>
        <authorList>
            <consortium name="The Broad Institute Genomics Platform"/>
            <consortium name="The Broad Institute Genome Sequencing Center for Infectious Disease"/>
            <person name="Wu L."/>
            <person name="Ma J."/>
        </authorList>
    </citation>
    <scope>NUCLEOTIDE SEQUENCE [LARGE SCALE GENOMIC DNA]</scope>
    <source>
        <strain evidence="2">JCM 16924</strain>
    </source>
</reference>
<gene>
    <name evidence="1" type="ORF">GCM10022232_88160</name>
</gene>
<keyword evidence="2" id="KW-1185">Reference proteome</keyword>
<evidence type="ECO:0008006" key="3">
    <source>
        <dbReference type="Google" id="ProtNLM"/>
    </source>
</evidence>
<comment type="caution">
    <text evidence="1">The sequence shown here is derived from an EMBL/GenBank/DDBJ whole genome shotgun (WGS) entry which is preliminary data.</text>
</comment>
<dbReference type="Gene3D" id="2.60.270.50">
    <property type="match status" value="1"/>
</dbReference>
<name>A0ABP7TPQ5_9ACTN</name>
<dbReference type="EMBL" id="BAAAZX010000044">
    <property type="protein sequence ID" value="GAA4028655.1"/>
    <property type="molecule type" value="Genomic_DNA"/>
</dbReference>
<evidence type="ECO:0000313" key="2">
    <source>
        <dbReference type="Proteomes" id="UP001500456"/>
    </source>
</evidence>
<protein>
    <recommendedName>
        <fullName evidence="3">Transposase</fullName>
    </recommendedName>
</protein>
<accession>A0ABP7TPQ5</accession>
<evidence type="ECO:0000313" key="1">
    <source>
        <dbReference type="EMBL" id="GAA4028655.1"/>
    </source>
</evidence>
<dbReference type="Proteomes" id="UP001500456">
    <property type="component" value="Unassembled WGS sequence"/>
</dbReference>
<sequence length="213" mass="23419">MFTYLCEVLRIGIGHLIQRRDRECDLLPGEACRFPTAGLSTAPSASATILLVICRCDGGYTPVRSARAVIHNRTSYYKLVKTFDHLCHGEWTPGGWLPPAVIEPGRSGGMQSESAGTATGTEGYAKYDVFFGVKRLGMVYVYWDNPFVGVTHPRLTAATEISPRTARCESNPLWSFAGLGSRARTRRASSFCVSPMWQERGGAPGVGQGRWRR</sequence>
<organism evidence="1 2">
    <name type="scientific">Streptomyces plumbiresistens</name>
    <dbReference type="NCBI Taxonomy" id="511811"/>
    <lineage>
        <taxon>Bacteria</taxon>
        <taxon>Bacillati</taxon>
        <taxon>Actinomycetota</taxon>
        <taxon>Actinomycetes</taxon>
        <taxon>Kitasatosporales</taxon>
        <taxon>Streptomycetaceae</taxon>
        <taxon>Streptomyces</taxon>
    </lineage>
</organism>
<proteinExistence type="predicted"/>